<dbReference type="EMBL" id="HBUF01481630">
    <property type="protein sequence ID" value="CAG6745020.1"/>
    <property type="molecule type" value="Transcribed_RNA"/>
</dbReference>
<organism evidence="1">
    <name type="scientific">Cacopsylla melanoneura</name>
    <dbReference type="NCBI Taxonomy" id="428564"/>
    <lineage>
        <taxon>Eukaryota</taxon>
        <taxon>Metazoa</taxon>
        <taxon>Ecdysozoa</taxon>
        <taxon>Arthropoda</taxon>
        <taxon>Hexapoda</taxon>
        <taxon>Insecta</taxon>
        <taxon>Pterygota</taxon>
        <taxon>Neoptera</taxon>
        <taxon>Paraneoptera</taxon>
        <taxon>Hemiptera</taxon>
        <taxon>Sternorrhyncha</taxon>
        <taxon>Psylloidea</taxon>
        <taxon>Psyllidae</taxon>
        <taxon>Psyllinae</taxon>
        <taxon>Cacopsylla</taxon>
    </lineage>
</organism>
<sequence>MVQIRRQRRLYIFFMLHQDNYDCVSESELLFLLSGLEELPGLCRIITGGHLTSTIHYKVLCLTSTIHYSVACLTSTIHALLTGGHLTSTLHYSVAYYSGGIC</sequence>
<protein>
    <submittedName>
        <fullName evidence="1">Uncharacterized protein</fullName>
    </submittedName>
</protein>
<evidence type="ECO:0000313" key="1">
    <source>
        <dbReference type="EMBL" id="CAG6745020.1"/>
    </source>
</evidence>
<accession>A0A8D9EAW7</accession>
<reference evidence="1" key="1">
    <citation type="submission" date="2021-05" db="EMBL/GenBank/DDBJ databases">
        <authorList>
            <person name="Alioto T."/>
            <person name="Alioto T."/>
            <person name="Gomez Garrido J."/>
        </authorList>
    </citation>
    <scope>NUCLEOTIDE SEQUENCE</scope>
</reference>
<proteinExistence type="predicted"/>
<name>A0A8D9EAW7_9HEMI</name>
<dbReference type="AlphaFoldDB" id="A0A8D9EAW7"/>